<proteinExistence type="predicted"/>
<name>A0A067DFM8_CITSI</name>
<dbReference type="EMBL" id="KK789552">
    <property type="protein sequence ID" value="KDO37827.1"/>
    <property type="molecule type" value="Genomic_DNA"/>
</dbReference>
<reference evidence="1 2" key="1">
    <citation type="submission" date="2014-04" db="EMBL/GenBank/DDBJ databases">
        <authorList>
            <consortium name="International Citrus Genome Consortium"/>
            <person name="Gmitter F."/>
            <person name="Chen C."/>
            <person name="Farmerie W."/>
            <person name="Harkins T."/>
            <person name="Desany B."/>
            <person name="Mohiuddin M."/>
            <person name="Kodira C."/>
            <person name="Borodovsky M."/>
            <person name="Lomsadze A."/>
            <person name="Burns P."/>
            <person name="Jenkins J."/>
            <person name="Prochnik S."/>
            <person name="Shu S."/>
            <person name="Chapman J."/>
            <person name="Pitluck S."/>
            <person name="Schmutz J."/>
            <person name="Rokhsar D."/>
        </authorList>
    </citation>
    <scope>NUCLEOTIDE SEQUENCE</scope>
</reference>
<sequence>MDNNQYFEFQLPYLLILEQLKEKHDPTRILFKANEVSNSCTIWIVDSKAKITSMTIHSSFFTRESKVYIIR</sequence>
<evidence type="ECO:0000313" key="2">
    <source>
        <dbReference type="Proteomes" id="UP000027120"/>
    </source>
</evidence>
<protein>
    <submittedName>
        <fullName evidence="1">Uncharacterized protein</fullName>
    </submittedName>
</protein>
<dbReference type="Proteomes" id="UP000027120">
    <property type="component" value="Unassembled WGS sequence"/>
</dbReference>
<organism evidence="1 2">
    <name type="scientific">Citrus sinensis</name>
    <name type="common">Sweet orange</name>
    <name type="synonym">Citrus aurantium var. sinensis</name>
    <dbReference type="NCBI Taxonomy" id="2711"/>
    <lineage>
        <taxon>Eukaryota</taxon>
        <taxon>Viridiplantae</taxon>
        <taxon>Streptophyta</taxon>
        <taxon>Embryophyta</taxon>
        <taxon>Tracheophyta</taxon>
        <taxon>Spermatophyta</taxon>
        <taxon>Magnoliopsida</taxon>
        <taxon>eudicotyledons</taxon>
        <taxon>Gunneridae</taxon>
        <taxon>Pentapetalae</taxon>
        <taxon>rosids</taxon>
        <taxon>malvids</taxon>
        <taxon>Sapindales</taxon>
        <taxon>Rutaceae</taxon>
        <taxon>Aurantioideae</taxon>
        <taxon>Citrus</taxon>
    </lineage>
</organism>
<keyword evidence="2" id="KW-1185">Reference proteome</keyword>
<accession>A0A067DFM8</accession>
<dbReference type="AlphaFoldDB" id="A0A067DFM8"/>
<evidence type="ECO:0000313" key="1">
    <source>
        <dbReference type="EMBL" id="KDO37827.1"/>
    </source>
</evidence>
<gene>
    <name evidence="1" type="ORF">CISIN_1g035167mg</name>
</gene>